<dbReference type="eggNOG" id="KOG1603">
    <property type="taxonomic scope" value="Eukaryota"/>
</dbReference>
<evidence type="ECO:0000256" key="5">
    <source>
        <dbReference type="ARBA" id="ARBA00024045"/>
    </source>
</evidence>
<comment type="similarity">
    <text evidence="5">Belongs to the HIPP family.</text>
</comment>
<accession>V7BK42</accession>
<dbReference type="GO" id="GO:0046872">
    <property type="term" value="F:metal ion binding"/>
    <property type="evidence" value="ECO:0007669"/>
    <property type="project" value="UniProtKB-KW"/>
</dbReference>
<dbReference type="InterPro" id="IPR006121">
    <property type="entry name" value="HMA_dom"/>
</dbReference>
<dbReference type="Gramene" id="ESW16941">
    <property type="protein sequence ID" value="ESW16941"/>
    <property type="gene ID" value="PHAVU_007G196900g"/>
</dbReference>
<keyword evidence="1" id="KW-0488">Methylation</keyword>
<dbReference type="EMBL" id="CM002294">
    <property type="protein sequence ID" value="ESW16941.1"/>
    <property type="molecule type" value="Genomic_DNA"/>
</dbReference>
<evidence type="ECO:0000256" key="6">
    <source>
        <dbReference type="SAM" id="MobiDB-lite"/>
    </source>
</evidence>
<evidence type="ECO:0000259" key="8">
    <source>
        <dbReference type="PROSITE" id="PS50846"/>
    </source>
</evidence>
<feature type="domain" description="HMA" evidence="8">
    <location>
        <begin position="90"/>
        <end position="153"/>
    </location>
</feature>
<dbReference type="Gene3D" id="3.30.70.100">
    <property type="match status" value="1"/>
</dbReference>
<keyword evidence="7" id="KW-0812">Transmembrane</keyword>
<keyword evidence="4" id="KW-0636">Prenylation</keyword>
<feature type="compositionally biased region" description="Low complexity" evidence="6">
    <location>
        <begin position="318"/>
        <end position="334"/>
    </location>
</feature>
<dbReference type="Pfam" id="PF00403">
    <property type="entry name" value="HMA"/>
    <property type="match status" value="1"/>
</dbReference>
<dbReference type="PROSITE" id="PS50846">
    <property type="entry name" value="HMA_2"/>
    <property type="match status" value="1"/>
</dbReference>
<keyword evidence="7" id="KW-0472">Membrane</keyword>
<dbReference type="AlphaFoldDB" id="V7BK42"/>
<feature type="transmembrane region" description="Helical" evidence="7">
    <location>
        <begin position="6"/>
        <end position="25"/>
    </location>
</feature>
<dbReference type="SUPFAM" id="SSF55008">
    <property type="entry name" value="HMA, heavy metal-associated domain"/>
    <property type="match status" value="1"/>
</dbReference>
<dbReference type="PANTHER" id="PTHR45868">
    <property type="entry name" value="HEAVY METAL-ASSOCIATED ISOPRENYLATED PLANT PROTEIN 33-RELATED"/>
    <property type="match status" value="1"/>
</dbReference>
<keyword evidence="10" id="KW-1185">Reference proteome</keyword>
<proteinExistence type="inferred from homology"/>
<evidence type="ECO:0000313" key="10">
    <source>
        <dbReference type="Proteomes" id="UP000000226"/>
    </source>
</evidence>
<dbReference type="OrthoDB" id="689350at2759"/>
<evidence type="ECO:0000256" key="1">
    <source>
        <dbReference type="ARBA" id="ARBA00022481"/>
    </source>
</evidence>
<reference evidence="10" key="1">
    <citation type="journal article" date="2014" name="Nat. Genet.">
        <title>A reference genome for common bean and genome-wide analysis of dual domestications.</title>
        <authorList>
            <person name="Schmutz J."/>
            <person name="McClean P.E."/>
            <person name="Mamidi S."/>
            <person name="Wu G.A."/>
            <person name="Cannon S.B."/>
            <person name="Grimwood J."/>
            <person name="Jenkins J."/>
            <person name="Shu S."/>
            <person name="Song Q."/>
            <person name="Chavarro C."/>
            <person name="Torres-Torres M."/>
            <person name="Geffroy V."/>
            <person name="Moghaddam S.M."/>
            <person name="Gao D."/>
            <person name="Abernathy B."/>
            <person name="Barry K."/>
            <person name="Blair M."/>
            <person name="Brick M.A."/>
            <person name="Chovatia M."/>
            <person name="Gepts P."/>
            <person name="Goodstein D.M."/>
            <person name="Gonzales M."/>
            <person name="Hellsten U."/>
            <person name="Hyten D.L."/>
            <person name="Jia G."/>
            <person name="Kelly J.D."/>
            <person name="Kudrna D."/>
            <person name="Lee R."/>
            <person name="Richard M.M."/>
            <person name="Miklas P.N."/>
            <person name="Osorno J.M."/>
            <person name="Rodrigues J."/>
            <person name="Thareau V."/>
            <person name="Urrea C.A."/>
            <person name="Wang M."/>
            <person name="Yu Y."/>
            <person name="Zhang M."/>
            <person name="Wing R.A."/>
            <person name="Cregan P.B."/>
            <person name="Rokhsar D.S."/>
            <person name="Jackson S.A."/>
        </authorList>
    </citation>
    <scope>NUCLEOTIDE SEQUENCE [LARGE SCALE GENOMIC DNA]</scope>
    <source>
        <strain evidence="10">cv. G19833</strain>
    </source>
</reference>
<keyword evidence="3" id="KW-0449">Lipoprotein</keyword>
<protein>
    <recommendedName>
        <fullName evidence="8">HMA domain-containing protein</fullName>
    </recommendedName>
</protein>
<dbReference type="OMA" id="VEVGHAQ"/>
<keyword evidence="7" id="KW-1133">Transmembrane helix</keyword>
<feature type="compositionally biased region" description="Basic and acidic residues" evidence="6">
    <location>
        <begin position="156"/>
        <end position="194"/>
    </location>
</feature>
<dbReference type="PANTHER" id="PTHR45868:SF100">
    <property type="entry name" value="HEAVY-METAL-ASSOCIATED DOMAIN PROTEIN"/>
    <property type="match status" value="1"/>
</dbReference>
<dbReference type="InterPro" id="IPR036163">
    <property type="entry name" value="HMA_dom_sf"/>
</dbReference>
<feature type="compositionally biased region" description="Low complexity" evidence="6">
    <location>
        <begin position="295"/>
        <end position="307"/>
    </location>
</feature>
<dbReference type="SMR" id="V7BK42"/>
<dbReference type="Proteomes" id="UP000000226">
    <property type="component" value="Chromosome 7"/>
</dbReference>
<feature type="transmembrane region" description="Helical" evidence="7">
    <location>
        <begin position="32"/>
        <end position="54"/>
    </location>
</feature>
<name>V7BK42_PHAVU</name>
<evidence type="ECO:0000313" key="9">
    <source>
        <dbReference type="EMBL" id="ESW16941.1"/>
    </source>
</evidence>
<evidence type="ECO:0000256" key="4">
    <source>
        <dbReference type="ARBA" id="ARBA00023289"/>
    </source>
</evidence>
<evidence type="ECO:0000256" key="7">
    <source>
        <dbReference type="SAM" id="Phobius"/>
    </source>
</evidence>
<feature type="region of interest" description="Disordered" evidence="6">
    <location>
        <begin position="156"/>
        <end position="219"/>
    </location>
</feature>
<dbReference type="CDD" id="cd00371">
    <property type="entry name" value="HMA"/>
    <property type="match status" value="1"/>
</dbReference>
<keyword evidence="2" id="KW-0479">Metal-binding</keyword>
<gene>
    <name evidence="9" type="ORF">PHAVU_007G196900g</name>
</gene>
<feature type="region of interest" description="Disordered" evidence="6">
    <location>
        <begin position="261"/>
        <end position="334"/>
    </location>
</feature>
<evidence type="ECO:0000256" key="2">
    <source>
        <dbReference type="ARBA" id="ARBA00022723"/>
    </source>
</evidence>
<feature type="compositionally biased region" description="Polar residues" evidence="6">
    <location>
        <begin position="264"/>
        <end position="274"/>
    </location>
</feature>
<sequence length="454" mass="49377">MQVLLFMKPFTFSFSLFYIIIYKLFSYASNSLFLCFLTLLLSLSLLFCLFSFRWNPKTSSSVFEAPMAATESKAEPKEAGEGVEREPLACKTVALRVSIHCQGCKKKVKKILEAIYGVYKIDIDQKQHKVVVTGNVDGETLIWKLTKAGKHAELWPEKADLGKKKQGKTESQEKHQSDAESSEGIKENDKEDVKVVAQEPSKNVEGTNNNNSNKSNAVRNMDGCAAGKAAVQFQEPKPEVRQTVVLQPAVPVTEKKVSIAVQVPNDNEATGNENKTGGAGGGGASGVKKKKKKATATGKGSNNNNVNEVGSDAKANDGSSNQSNSQGLVHDPAVPVPSSVPFAIPANDSWARQHHIYRQYPPHYYAPPPVPAPAPAHVVHSMSYHTAHPSSSYGAAYYAPAQPYSYAHVVRPGYEVEPPAYTYEAEPYASYGPSQPSDSFELFSDENPNACSLM</sequence>
<organism evidence="9 10">
    <name type="scientific">Phaseolus vulgaris</name>
    <name type="common">Kidney bean</name>
    <name type="synonym">French bean</name>
    <dbReference type="NCBI Taxonomy" id="3885"/>
    <lineage>
        <taxon>Eukaryota</taxon>
        <taxon>Viridiplantae</taxon>
        <taxon>Streptophyta</taxon>
        <taxon>Embryophyta</taxon>
        <taxon>Tracheophyta</taxon>
        <taxon>Spermatophyta</taxon>
        <taxon>Magnoliopsida</taxon>
        <taxon>eudicotyledons</taxon>
        <taxon>Gunneridae</taxon>
        <taxon>Pentapetalae</taxon>
        <taxon>rosids</taxon>
        <taxon>fabids</taxon>
        <taxon>Fabales</taxon>
        <taxon>Fabaceae</taxon>
        <taxon>Papilionoideae</taxon>
        <taxon>50 kb inversion clade</taxon>
        <taxon>NPAAA clade</taxon>
        <taxon>indigoferoid/millettioid clade</taxon>
        <taxon>Phaseoleae</taxon>
        <taxon>Phaseolus</taxon>
    </lineage>
</organism>
<evidence type="ECO:0000256" key="3">
    <source>
        <dbReference type="ARBA" id="ARBA00023288"/>
    </source>
</evidence>